<feature type="compositionally biased region" description="Polar residues" evidence="13">
    <location>
        <begin position="54"/>
        <end position="63"/>
    </location>
</feature>
<dbReference type="PROSITE" id="PS50003">
    <property type="entry name" value="PH_DOMAIN"/>
    <property type="match status" value="1"/>
</dbReference>
<dbReference type="OrthoDB" id="3176171at2759"/>
<feature type="compositionally biased region" description="Polar residues" evidence="13">
    <location>
        <begin position="1304"/>
        <end position="1320"/>
    </location>
</feature>
<dbReference type="Gene3D" id="6.10.250.2520">
    <property type="match status" value="1"/>
</dbReference>
<keyword evidence="3" id="KW-0813">Transport</keyword>
<keyword evidence="8 12" id="KW-0175">Coiled coil</keyword>
<dbReference type="SUPFAM" id="SSF50729">
    <property type="entry name" value="PH domain-like"/>
    <property type="match status" value="1"/>
</dbReference>
<dbReference type="Proteomes" id="UP000009172">
    <property type="component" value="Unassembled WGS sequence"/>
</dbReference>
<dbReference type="Pfam" id="PF12423">
    <property type="entry name" value="KIF1B"/>
    <property type="match status" value="1"/>
</dbReference>
<dbReference type="InterPro" id="IPR032405">
    <property type="entry name" value="Kinesin_assoc"/>
</dbReference>
<dbReference type="InterPro" id="IPR000253">
    <property type="entry name" value="FHA_dom"/>
</dbReference>
<dbReference type="GO" id="GO:0047496">
    <property type="term" value="P:vesicle transport along microtubule"/>
    <property type="evidence" value="ECO:0007669"/>
    <property type="project" value="UniProtKB-ARBA"/>
</dbReference>
<evidence type="ECO:0000256" key="3">
    <source>
        <dbReference type="ARBA" id="ARBA00022448"/>
    </source>
</evidence>
<dbReference type="SMART" id="SM00240">
    <property type="entry name" value="FHA"/>
    <property type="match status" value="1"/>
</dbReference>
<feature type="region of interest" description="Disordered" evidence="13">
    <location>
        <begin position="1304"/>
        <end position="1324"/>
    </location>
</feature>
<accession>F2SB99</accession>
<keyword evidence="5" id="KW-0493">Microtubule</keyword>
<dbReference type="InterPro" id="IPR011993">
    <property type="entry name" value="PH-like_dom_sf"/>
</dbReference>
<proteinExistence type="inferred from homology"/>
<dbReference type="PANTHER" id="PTHR47117:SF10">
    <property type="entry name" value="KINESIN-LIKE PROTEIN KIF1B"/>
    <property type="match status" value="1"/>
</dbReference>
<dbReference type="InterPro" id="IPR022140">
    <property type="entry name" value="Kinesin-like_KIF1-typ"/>
</dbReference>
<dbReference type="CDD" id="cd01233">
    <property type="entry name" value="PH_KIFIA_KIFIB"/>
    <property type="match status" value="1"/>
</dbReference>
<dbReference type="EMBL" id="GG698558">
    <property type="protein sequence ID" value="EGE00849.1"/>
    <property type="molecule type" value="Genomic_DNA"/>
</dbReference>
<evidence type="ECO:0000256" key="5">
    <source>
        <dbReference type="ARBA" id="ARBA00022701"/>
    </source>
</evidence>
<feature type="region of interest" description="Disordered" evidence="13">
    <location>
        <begin position="639"/>
        <end position="680"/>
    </location>
</feature>
<dbReference type="GO" id="GO:0005874">
    <property type="term" value="C:microtubule"/>
    <property type="evidence" value="ECO:0007669"/>
    <property type="project" value="UniProtKB-KW"/>
</dbReference>
<evidence type="ECO:0000259" key="15">
    <source>
        <dbReference type="PROSITE" id="PS50067"/>
    </source>
</evidence>
<evidence type="ECO:0000313" key="16">
    <source>
        <dbReference type="EMBL" id="EGE00849.1"/>
    </source>
</evidence>
<dbReference type="FunFam" id="3.40.850.10:FF:000047">
    <property type="entry name" value="Kinesin family protein"/>
    <property type="match status" value="1"/>
</dbReference>
<dbReference type="InterPro" id="IPR027417">
    <property type="entry name" value="P-loop_NTPase"/>
</dbReference>
<evidence type="ECO:0000256" key="8">
    <source>
        <dbReference type="ARBA" id="ARBA00023054"/>
    </source>
</evidence>
<gene>
    <name evidence="16" type="ORF">TESG_08107</name>
</gene>
<dbReference type="PROSITE" id="PS50067">
    <property type="entry name" value="KINESIN_MOTOR_2"/>
    <property type="match status" value="1"/>
</dbReference>
<protein>
    <recommendedName>
        <fullName evidence="2">Kinesin-like protein unc-104</fullName>
    </recommendedName>
</protein>
<evidence type="ECO:0000256" key="6">
    <source>
        <dbReference type="ARBA" id="ARBA00022741"/>
    </source>
</evidence>
<dbReference type="GO" id="GO:0005546">
    <property type="term" value="F:phosphatidylinositol-4,5-bisphosphate binding"/>
    <property type="evidence" value="ECO:0007669"/>
    <property type="project" value="UniProtKB-ARBA"/>
</dbReference>
<keyword evidence="10" id="KW-0206">Cytoskeleton</keyword>
<evidence type="ECO:0000256" key="1">
    <source>
        <dbReference type="ARBA" id="ARBA00004245"/>
    </source>
</evidence>
<dbReference type="InterPro" id="IPR001752">
    <property type="entry name" value="Kinesin_motor_dom"/>
</dbReference>
<keyword evidence="7 11" id="KW-0067">ATP-binding</keyword>
<comment type="subcellular location">
    <subcellularLocation>
        <location evidence="1">Cytoplasm</location>
        <location evidence="1">Cytoskeleton</location>
    </subcellularLocation>
</comment>
<comment type="similarity">
    <text evidence="11">Belongs to the TRAFAC class myosin-kinesin ATPase superfamily. Kinesin family.</text>
</comment>
<evidence type="ECO:0000256" key="12">
    <source>
        <dbReference type="SAM" id="Coils"/>
    </source>
</evidence>
<dbReference type="PROSITE" id="PS00411">
    <property type="entry name" value="KINESIN_MOTOR_1"/>
    <property type="match status" value="1"/>
</dbReference>
<feature type="region of interest" description="Disordered" evidence="13">
    <location>
        <begin position="33"/>
        <end position="67"/>
    </location>
</feature>
<dbReference type="SMART" id="SM00233">
    <property type="entry name" value="PH"/>
    <property type="match status" value="1"/>
</dbReference>
<dbReference type="PRINTS" id="PR00380">
    <property type="entry name" value="KINESINHEAVY"/>
</dbReference>
<feature type="region of interest" description="Disordered" evidence="13">
    <location>
        <begin position="1365"/>
        <end position="1402"/>
    </location>
</feature>
<dbReference type="InterPro" id="IPR008984">
    <property type="entry name" value="SMAD_FHA_dom_sf"/>
</dbReference>
<dbReference type="GO" id="GO:0005524">
    <property type="term" value="F:ATP binding"/>
    <property type="evidence" value="ECO:0007669"/>
    <property type="project" value="UniProtKB-UniRule"/>
</dbReference>
<evidence type="ECO:0000256" key="2">
    <source>
        <dbReference type="ARBA" id="ARBA00020751"/>
    </source>
</evidence>
<dbReference type="CDD" id="cd01365">
    <property type="entry name" value="KISc_KIF1A_KIF1B"/>
    <property type="match status" value="1"/>
</dbReference>
<dbReference type="Pfam" id="PF00225">
    <property type="entry name" value="Kinesin"/>
    <property type="match status" value="1"/>
</dbReference>
<feature type="domain" description="Kinesin motor" evidence="15">
    <location>
        <begin position="7"/>
        <end position="366"/>
    </location>
</feature>
<dbReference type="InterPro" id="IPR022164">
    <property type="entry name" value="Kinesin-like"/>
</dbReference>
<organism evidence="16 17">
    <name type="scientific">Trichophyton tonsurans (strain CBS 112818)</name>
    <name type="common">Scalp ringworm fungus</name>
    <dbReference type="NCBI Taxonomy" id="647933"/>
    <lineage>
        <taxon>Eukaryota</taxon>
        <taxon>Fungi</taxon>
        <taxon>Dikarya</taxon>
        <taxon>Ascomycota</taxon>
        <taxon>Pezizomycotina</taxon>
        <taxon>Eurotiomycetes</taxon>
        <taxon>Eurotiomycetidae</taxon>
        <taxon>Onygenales</taxon>
        <taxon>Arthrodermataceae</taxon>
        <taxon>Trichophyton</taxon>
    </lineage>
</organism>
<evidence type="ECO:0000256" key="13">
    <source>
        <dbReference type="SAM" id="MobiDB-lite"/>
    </source>
</evidence>
<dbReference type="InterPro" id="IPR019821">
    <property type="entry name" value="Kinesin_motor_CS"/>
</dbReference>
<dbReference type="HOGENOM" id="CLU_001485_20_0_1"/>
<dbReference type="InterPro" id="IPR001849">
    <property type="entry name" value="PH_domain"/>
</dbReference>
<dbReference type="Gene3D" id="3.40.850.10">
    <property type="entry name" value="Kinesin motor domain"/>
    <property type="match status" value="1"/>
</dbReference>
<dbReference type="SUPFAM" id="SSF52540">
    <property type="entry name" value="P-loop containing nucleoside triphosphate hydrolases"/>
    <property type="match status" value="1"/>
</dbReference>
<dbReference type="Gene3D" id="2.30.29.30">
    <property type="entry name" value="Pleckstrin-homology domain (PH domain)/Phosphotyrosine-binding domain (PTB)"/>
    <property type="match status" value="1"/>
</dbReference>
<evidence type="ECO:0000256" key="4">
    <source>
        <dbReference type="ARBA" id="ARBA00022490"/>
    </source>
</evidence>
<feature type="coiled-coil region" evidence="12">
    <location>
        <begin position="444"/>
        <end position="482"/>
    </location>
</feature>
<dbReference type="GO" id="GO:0008574">
    <property type="term" value="F:plus-end-directed microtubule motor activity"/>
    <property type="evidence" value="ECO:0007669"/>
    <property type="project" value="UniProtKB-ARBA"/>
</dbReference>
<dbReference type="FunFam" id="2.30.29.30:FF:000357">
    <property type="entry name" value="Kinesin family protein"/>
    <property type="match status" value="1"/>
</dbReference>
<evidence type="ECO:0000313" key="17">
    <source>
        <dbReference type="Proteomes" id="UP000009172"/>
    </source>
</evidence>
<dbReference type="InterPro" id="IPR036961">
    <property type="entry name" value="Kinesin_motor_dom_sf"/>
</dbReference>
<dbReference type="GO" id="GO:0008017">
    <property type="term" value="F:microtubule binding"/>
    <property type="evidence" value="ECO:0007669"/>
    <property type="project" value="InterPro"/>
</dbReference>
<feature type="compositionally biased region" description="Low complexity" evidence="13">
    <location>
        <begin position="657"/>
        <end position="675"/>
    </location>
</feature>
<dbReference type="Pfam" id="PF00498">
    <property type="entry name" value="FHA"/>
    <property type="match status" value="1"/>
</dbReference>
<sequence length="1539" mass="170569">MEGGGGNIKVVVRVRPFNSRERDRNAKCIVQMKGAQTVLTPPPGAEEKSRKGGKSSNTGTNSAPEGPRVFAFDKSYWSFDRKAPNYAGQDDLFSDLGAPLLDNAFQGYNNCIFAYGQTGSGKSYSMMGYGEEAGVIPKICKEMFQRISAMQVADTNLTSTVEVSYLEIYNERVRDLLNPANKGNLKVREHPSTGPYVEDLAKLVVQSFSEIEHLMDEGNKARTVAATNMNETSSRSHAVFTLTLTQKRHDKETTMDTEKVSRISLVDLAGSERATSTGATGARLKEGAEINRSLSTLGRVIAALADLSSGKKKAVVPYRDSVLTWLLKDSLGGNSMTAMIAAISPADINYDETLSTLRYANSAKRIKNHAVVNEDPNARMIRELKEELAQLRSKLGGGAAGVPGAAASATSTGIPQEEYPPGTPLEEQMVTIMQADGSVKKVSKAEIVEQLDQSEKLYKDLNQTWEEKLQKTEEIHKEREAALEELGISIEKGFVGLSTPKKMPHLVNLSDDPLLAECLVYNIKPGTTTVGNVDATSSACEIRLNGSKILHKHCTFEHVDNIVTVIPCEGAAVMVNGVRIDSPQRLRNALFDDVQKARAVRKGFYENRFLDMEEDSDSLSSYPIREKYMSNGTIDNFSLDTALTMPGTPKQGEYDESNGSPSNTNSNGNSNGTNEPDTEKGRMEKALMEAREEFQQQLRRQKEAFETQIKGIAHLSGHMTEDGPGFSFLEPREIEVARNVLSHWRRRNYVRMVESVLQHASLLKEAQVMSHIMDKHVFFQFAIVDVGQNMGSSYDLVLNGISGDDDMALDDAKKPCIAVRVIDFKHNVILLWSLDKLERRVQAMRQMHQYIDRPDYIQHFKLENPFSEQCSPTYSLVGDVDVPLTAVFESRVQDFSVEVVSMYTQNVIGILRLSLEPSAAQAPSSTLKFNVVMRDLVGFAEREGTDIHAQLFVPGISEEGGATTTQIISGFDENPVQFESVHSMSLPLNSPRTSTLKVSIFALVSSMHLDKLLSWDEMRDAPEAPPQKRKAPRIAESEYFQEERHDVFAGVQILELAENGEYLPVDVVQANSLEAGTYQLHQGLQRRIVVNLAHSSTESLPWDDITGLRVGGIRLLDPWGKVPDLDDGKSADIPLKMIQEPMVKDNADGSSNITIIGQWDSSSHGSLLLDRTTADKYKVQITLRWNLISSRLQEPIVFELDQCLQILGRSSVRPQSMFKQFWSSTRVVHSTSQMFSVAVRPVSAKRAADLWRMNTQNDYIKGEELLTTWSPRKVSLIKDYIAARKRRHRIAEIEAARAALSDGSLTPLSANGHSTPLQRNTAEHAERREQLLRKYLSLWSASKDPTDTILVKGHIEPPLQGAAFAPTATTSTSTDNDSVISSANTSSQPSTSTSTDRSSSKPRFLATITHIPKNPTVLKSGYLYTPDDTYSLWVRRFVELRLPYLHIYSVPDGDEINVINLRNSHVDHDPDFARLLVGSSGNGLSARGQPNVFAVFGAQNTFLFASRTEAQKIEWILKIDEGYFSGINSNHGSRGPSRR</sequence>
<evidence type="ECO:0000256" key="7">
    <source>
        <dbReference type="ARBA" id="ARBA00022840"/>
    </source>
</evidence>
<keyword evidence="6 11" id="KW-0547">Nucleotide-binding</keyword>
<keyword evidence="9 11" id="KW-0505">Motor protein</keyword>
<reference evidence="17" key="1">
    <citation type="journal article" date="2012" name="MBio">
        <title>Comparative genome analysis of Trichophyton rubrum and related dermatophytes reveals candidate genes involved in infection.</title>
        <authorList>
            <person name="Martinez D.A."/>
            <person name="Oliver B.G."/>
            <person name="Graeser Y."/>
            <person name="Goldberg J.M."/>
            <person name="Li W."/>
            <person name="Martinez-Rossi N.M."/>
            <person name="Monod M."/>
            <person name="Shelest E."/>
            <person name="Barton R.C."/>
            <person name="Birch E."/>
            <person name="Brakhage A.A."/>
            <person name="Chen Z."/>
            <person name="Gurr S.J."/>
            <person name="Heiman D."/>
            <person name="Heitman J."/>
            <person name="Kosti I."/>
            <person name="Rossi A."/>
            <person name="Saif S."/>
            <person name="Samalova M."/>
            <person name="Saunders C.W."/>
            <person name="Shea T."/>
            <person name="Summerbell R.C."/>
            <person name="Xu J."/>
            <person name="Young S."/>
            <person name="Zeng Q."/>
            <person name="Birren B.W."/>
            <person name="Cuomo C.A."/>
            <person name="White T.C."/>
        </authorList>
    </citation>
    <scope>NUCLEOTIDE SEQUENCE [LARGE SCALE GENOMIC DNA]</scope>
    <source>
        <strain evidence="17">CBS 112818</strain>
    </source>
</reference>
<name>F2SB99_TRIT1</name>
<dbReference type="Pfam" id="PF16183">
    <property type="entry name" value="Kinesin_assoc"/>
    <property type="match status" value="1"/>
</dbReference>
<dbReference type="InterPro" id="IPR049780">
    <property type="entry name" value="PH_KIFIA_KIFIB"/>
</dbReference>
<dbReference type="PANTHER" id="PTHR47117">
    <property type="entry name" value="STAR-RELATED LIPID TRANSFER PROTEIN 9"/>
    <property type="match status" value="1"/>
</dbReference>
<dbReference type="Gene3D" id="2.60.200.20">
    <property type="match status" value="1"/>
</dbReference>
<evidence type="ECO:0000256" key="10">
    <source>
        <dbReference type="ARBA" id="ARBA00023212"/>
    </source>
</evidence>
<keyword evidence="17" id="KW-1185">Reference proteome</keyword>
<dbReference type="Pfam" id="PF00169">
    <property type="entry name" value="PH"/>
    <property type="match status" value="1"/>
</dbReference>
<feature type="compositionally biased region" description="Low complexity" evidence="13">
    <location>
        <begin position="1365"/>
        <end position="1397"/>
    </location>
</feature>
<evidence type="ECO:0000256" key="11">
    <source>
        <dbReference type="PROSITE-ProRule" id="PRU00283"/>
    </source>
</evidence>
<dbReference type="SUPFAM" id="SSF49879">
    <property type="entry name" value="SMAD/FHA domain"/>
    <property type="match status" value="1"/>
</dbReference>
<feature type="domain" description="PH" evidence="14">
    <location>
        <begin position="1416"/>
        <end position="1524"/>
    </location>
</feature>
<evidence type="ECO:0000259" key="14">
    <source>
        <dbReference type="PROSITE" id="PS50003"/>
    </source>
</evidence>
<keyword evidence="4" id="KW-0963">Cytoplasm</keyword>
<dbReference type="Pfam" id="PF12473">
    <property type="entry name" value="DUF3694"/>
    <property type="match status" value="1"/>
</dbReference>
<evidence type="ECO:0000256" key="9">
    <source>
        <dbReference type="ARBA" id="ARBA00023175"/>
    </source>
</evidence>
<feature type="binding site" evidence="11">
    <location>
        <begin position="116"/>
        <end position="123"/>
    </location>
    <ligand>
        <name>ATP</name>
        <dbReference type="ChEBI" id="CHEBI:30616"/>
    </ligand>
</feature>
<dbReference type="SMART" id="SM00129">
    <property type="entry name" value="KISc"/>
    <property type="match status" value="1"/>
</dbReference>